<feature type="non-terminal residue" evidence="1">
    <location>
        <position position="1"/>
    </location>
</feature>
<evidence type="ECO:0000313" key="2">
    <source>
        <dbReference type="EMBL" id="GFD22006.1"/>
    </source>
</evidence>
<reference evidence="1" key="1">
    <citation type="journal article" date="2019" name="Sci. Rep.">
        <title>Draft genome of Tanacetum cinerariifolium, the natural source of mosquito coil.</title>
        <authorList>
            <person name="Yamashiro T."/>
            <person name="Shiraishi A."/>
            <person name="Satake H."/>
            <person name="Nakayama K."/>
        </authorList>
    </citation>
    <scope>NUCLEOTIDE SEQUENCE</scope>
</reference>
<sequence length="77" mass="8692">IVLGCIPDIVRDQLLRNFHSKDFINFTFRNELEISKTEIIFSKGQAHVSGVDIREPVAEVTRSLHVVEGKGKVIAME</sequence>
<gene>
    <name evidence="1" type="ORF">Tci_893839</name>
    <name evidence="2" type="ORF">Tci_893975</name>
</gene>
<name>A0A699UH30_TANCI</name>
<dbReference type="AlphaFoldDB" id="A0A699UH30"/>
<comment type="caution">
    <text evidence="1">The sequence shown here is derived from an EMBL/GenBank/DDBJ whole genome shotgun (WGS) entry which is preliminary data.</text>
</comment>
<dbReference type="EMBL" id="BKCJ011333863">
    <property type="protein sequence ID" value="GFD22006.1"/>
    <property type="molecule type" value="Genomic_DNA"/>
</dbReference>
<organism evidence="1">
    <name type="scientific">Tanacetum cinerariifolium</name>
    <name type="common">Dalmatian daisy</name>
    <name type="synonym">Chrysanthemum cinerariifolium</name>
    <dbReference type="NCBI Taxonomy" id="118510"/>
    <lineage>
        <taxon>Eukaryota</taxon>
        <taxon>Viridiplantae</taxon>
        <taxon>Streptophyta</taxon>
        <taxon>Embryophyta</taxon>
        <taxon>Tracheophyta</taxon>
        <taxon>Spermatophyta</taxon>
        <taxon>Magnoliopsida</taxon>
        <taxon>eudicotyledons</taxon>
        <taxon>Gunneridae</taxon>
        <taxon>Pentapetalae</taxon>
        <taxon>asterids</taxon>
        <taxon>campanulids</taxon>
        <taxon>Asterales</taxon>
        <taxon>Asteraceae</taxon>
        <taxon>Asteroideae</taxon>
        <taxon>Anthemideae</taxon>
        <taxon>Anthemidinae</taxon>
        <taxon>Tanacetum</taxon>
    </lineage>
</organism>
<dbReference type="EMBL" id="BKCJ011332877">
    <property type="protein sequence ID" value="GFD21870.1"/>
    <property type="molecule type" value="Genomic_DNA"/>
</dbReference>
<protein>
    <submittedName>
        <fullName evidence="1">Uncharacterized protein</fullName>
    </submittedName>
</protein>
<proteinExistence type="predicted"/>
<evidence type="ECO:0000313" key="1">
    <source>
        <dbReference type="EMBL" id="GFD21870.1"/>
    </source>
</evidence>
<accession>A0A699UH30</accession>